<dbReference type="Gene3D" id="1.10.8.60">
    <property type="match status" value="1"/>
</dbReference>
<dbReference type="PANTHER" id="PTHR48102">
    <property type="entry name" value="ATP-DEPENDENT CLP PROTEASE ATP-BINDING SUBUNIT CLPX-LIKE, MITOCHONDRIAL-RELATED"/>
    <property type="match status" value="1"/>
</dbReference>
<evidence type="ECO:0000256" key="1">
    <source>
        <dbReference type="ARBA" id="ARBA00009771"/>
    </source>
</evidence>
<evidence type="ECO:0000256" key="2">
    <source>
        <dbReference type="ARBA" id="ARBA00022741"/>
    </source>
</evidence>
<dbReference type="Gene3D" id="3.40.50.300">
    <property type="entry name" value="P-loop containing nucleotide triphosphate hydrolases"/>
    <property type="match status" value="2"/>
</dbReference>
<dbReference type="InterPro" id="IPR003959">
    <property type="entry name" value="ATPase_AAA_core"/>
</dbReference>
<feature type="region of interest" description="Disordered" evidence="5">
    <location>
        <begin position="185"/>
        <end position="204"/>
    </location>
</feature>
<dbReference type="InterPro" id="IPR027417">
    <property type="entry name" value="P-loop_NTPase"/>
</dbReference>
<dbReference type="PANTHER" id="PTHR48102:SF3">
    <property type="entry name" value="ATP-DEPENDENT PROTEASE ATPASE SUBUNIT HSLU"/>
    <property type="match status" value="1"/>
</dbReference>
<dbReference type="GO" id="GO:0006508">
    <property type="term" value="P:proteolysis"/>
    <property type="evidence" value="ECO:0007669"/>
    <property type="project" value="UniProtKB-KW"/>
</dbReference>
<dbReference type="NCBIfam" id="TIGR00390">
    <property type="entry name" value="hslU"/>
    <property type="match status" value="1"/>
</dbReference>
<sequence length="499" mass="56882">MNDILKNTQNPESVHRPPELTTNLNTLADLTPPQIVAELDRFIVGQDKAKRAVAIALRNRYRRLRLSEELREEIAPKNIMMIGPTGVGKTEIARRVAKIIDAPFIKVEATKFTEVGYVGRDVESIIRDLLEASIQMVREEKLKEVNEKAEIAANEKLVNYLVLQLYYKDKDHKKPAELEKQVEIVESDEKQAEPELSPEEKRRLKRRRRHVANMLNQKKLEEQTIEIDLDHDGSFGGIIEFVASMGTDDHSDGFPDFMESLGSLNRRRTRRLSVKEARRVLINEEAHKLIDFDEVVDEALRRSEQMGVVFLDEIDKIVGNGNETGPDVSGEGVQRDLLPIVEGSTVMTRYGSVRSDHILFIAAGAFHNAKPSDLIPELQGRFPLRVELDSLDKEDLKEILVKPHNSLTHQYIELLATEGVNLTFEDDGLDEIAYVASEVNRRNEDIGARRLHTVMERVLEEISFCAAERKGDCFVVNREYVQQQVGDLVEDEDLSRYIL</sequence>
<name>A0ABY9B889_9CHLR</name>
<organism evidence="8 9">
    <name type="scientific">Candidatus Chlorohelix allophototropha</name>
    <dbReference type="NCBI Taxonomy" id="3003348"/>
    <lineage>
        <taxon>Bacteria</taxon>
        <taxon>Bacillati</taxon>
        <taxon>Chloroflexota</taxon>
        <taxon>Chloroflexia</taxon>
        <taxon>Candidatus Chloroheliales</taxon>
        <taxon>Candidatus Chloroheliaceae</taxon>
        <taxon>Candidatus Chlorohelix</taxon>
    </lineage>
</organism>
<dbReference type="SMART" id="SM01086">
    <property type="entry name" value="ClpB_D2-small"/>
    <property type="match status" value="1"/>
</dbReference>
<dbReference type="InterPro" id="IPR004491">
    <property type="entry name" value="HslU"/>
</dbReference>
<dbReference type="SMART" id="SM00382">
    <property type="entry name" value="AAA"/>
    <property type="match status" value="1"/>
</dbReference>
<keyword evidence="4" id="KW-0143">Chaperone</keyword>
<proteinExistence type="inferred from homology"/>
<keyword evidence="2" id="KW-0547">Nucleotide-binding</keyword>
<evidence type="ECO:0000313" key="8">
    <source>
        <dbReference type="EMBL" id="WJW69428.1"/>
    </source>
</evidence>
<reference evidence="8" key="1">
    <citation type="journal article" date="2024" name="Nature">
        <title>Anoxygenic phototroph of the Chloroflexota uses a type I reaction centre.</title>
        <authorList>
            <person name="Tsuji J.M."/>
            <person name="Shaw N.A."/>
            <person name="Nagashima S."/>
            <person name="Venkiteswaran J.J."/>
            <person name="Schiff S.L."/>
            <person name="Watanabe T."/>
            <person name="Fukui M."/>
            <person name="Hanada S."/>
            <person name="Tank M."/>
            <person name="Neufeld J.D."/>
        </authorList>
    </citation>
    <scope>NUCLEOTIDE SEQUENCE</scope>
    <source>
        <strain evidence="8">L227-S17</strain>
    </source>
</reference>
<dbReference type="RefSeq" id="WP_341471312.1">
    <property type="nucleotide sequence ID" value="NZ_CP128400.1"/>
</dbReference>
<feature type="domain" description="AAA+ ATPase" evidence="6">
    <location>
        <begin position="75"/>
        <end position="392"/>
    </location>
</feature>
<dbReference type="SUPFAM" id="SSF52540">
    <property type="entry name" value="P-loop containing nucleoside triphosphate hydrolases"/>
    <property type="match status" value="1"/>
</dbReference>
<gene>
    <name evidence="8" type="primary">hslU</name>
    <name evidence="8" type="ORF">OZ401_003038</name>
</gene>
<dbReference type="InterPro" id="IPR003593">
    <property type="entry name" value="AAA+_ATPase"/>
</dbReference>
<dbReference type="InterPro" id="IPR050052">
    <property type="entry name" value="ATP-dep_Clp_protease_ClpX"/>
</dbReference>
<evidence type="ECO:0000256" key="3">
    <source>
        <dbReference type="ARBA" id="ARBA00022840"/>
    </source>
</evidence>
<dbReference type="Pfam" id="PF07724">
    <property type="entry name" value="AAA_2"/>
    <property type="match status" value="1"/>
</dbReference>
<evidence type="ECO:0000256" key="4">
    <source>
        <dbReference type="ARBA" id="ARBA00023186"/>
    </source>
</evidence>
<keyword evidence="9" id="KW-1185">Reference proteome</keyword>
<dbReference type="NCBIfam" id="NF003544">
    <property type="entry name" value="PRK05201.1"/>
    <property type="match status" value="1"/>
</dbReference>
<evidence type="ECO:0000313" key="9">
    <source>
        <dbReference type="Proteomes" id="UP001431572"/>
    </source>
</evidence>
<protein>
    <submittedName>
        <fullName evidence="8">ATP-dependent protease ATPase subunit HslU</fullName>
    </submittedName>
</protein>
<feature type="compositionally biased region" description="Basic and acidic residues" evidence="5">
    <location>
        <begin position="185"/>
        <end position="202"/>
    </location>
</feature>
<accession>A0ABY9B889</accession>
<dbReference type="GO" id="GO:0008233">
    <property type="term" value="F:peptidase activity"/>
    <property type="evidence" value="ECO:0007669"/>
    <property type="project" value="UniProtKB-KW"/>
</dbReference>
<keyword evidence="8" id="KW-0378">Hydrolase</keyword>
<evidence type="ECO:0000259" key="7">
    <source>
        <dbReference type="SMART" id="SM01086"/>
    </source>
</evidence>
<dbReference type="EMBL" id="CP128400">
    <property type="protein sequence ID" value="WJW69428.1"/>
    <property type="molecule type" value="Genomic_DNA"/>
</dbReference>
<dbReference type="Proteomes" id="UP001431572">
    <property type="component" value="Chromosome 2"/>
</dbReference>
<dbReference type="Pfam" id="PF00004">
    <property type="entry name" value="AAA"/>
    <property type="match status" value="1"/>
</dbReference>
<keyword evidence="3" id="KW-0067">ATP-binding</keyword>
<evidence type="ECO:0000259" key="6">
    <source>
        <dbReference type="SMART" id="SM00382"/>
    </source>
</evidence>
<comment type="similarity">
    <text evidence="1">Belongs to the ClpX chaperone family. HslU subfamily.</text>
</comment>
<dbReference type="InterPro" id="IPR019489">
    <property type="entry name" value="Clp_ATPase_C"/>
</dbReference>
<feature type="domain" description="Clp ATPase C-terminal" evidence="7">
    <location>
        <begin position="391"/>
        <end position="485"/>
    </location>
</feature>
<keyword evidence="8" id="KW-0645">Protease</keyword>
<evidence type="ECO:0000256" key="5">
    <source>
        <dbReference type="SAM" id="MobiDB-lite"/>
    </source>
</evidence>